<dbReference type="Proteomes" id="UP000663852">
    <property type="component" value="Unassembled WGS sequence"/>
</dbReference>
<sequence>MTTTDRAKRDLDDFLRTNEGQEVSNTGFAINESNIINVLVVGRSQTGKTTLIKSLINTIHASYVTGFSDTRNVTHHPIIVRDKITDRYYQINMIDTIGLDERSQDPNNNRSNEEILTLAAKFIAKEITTLNAVIFVSKVGELHQHDISTFKLLINFLGPSFEANAMMVVTHCDGLTKERFNVLADGIRTHSLSKEISDYCTLGILPHGTLNFDQLETFTGEEEMEMRKYIIKKKLQMITPMRKDILQLLIAQHGKQQPVQQLQEIVEMANKERMRFLEDEIKKRNQGKCIIS</sequence>
<dbReference type="EMBL" id="CAJNOR010003239">
    <property type="protein sequence ID" value="CAF1392947.1"/>
    <property type="molecule type" value="Genomic_DNA"/>
</dbReference>
<dbReference type="InterPro" id="IPR027417">
    <property type="entry name" value="P-loop_NTPase"/>
</dbReference>
<protein>
    <recommendedName>
        <fullName evidence="1">G domain-containing protein</fullName>
    </recommendedName>
</protein>
<accession>A0A815KMA4</accession>
<evidence type="ECO:0000259" key="1">
    <source>
        <dbReference type="Pfam" id="PF01926"/>
    </source>
</evidence>
<dbReference type="CDD" id="cd00882">
    <property type="entry name" value="Ras_like_GTPase"/>
    <property type="match status" value="1"/>
</dbReference>
<evidence type="ECO:0000313" key="3">
    <source>
        <dbReference type="EMBL" id="CAF1392947.1"/>
    </source>
</evidence>
<dbReference type="Gene3D" id="3.40.50.300">
    <property type="entry name" value="P-loop containing nucleotide triphosphate hydrolases"/>
    <property type="match status" value="1"/>
</dbReference>
<evidence type="ECO:0000313" key="2">
    <source>
        <dbReference type="EMBL" id="CAF1261271.1"/>
    </source>
</evidence>
<feature type="domain" description="G" evidence="1">
    <location>
        <begin position="38"/>
        <end position="146"/>
    </location>
</feature>
<dbReference type="OrthoDB" id="8954335at2759"/>
<dbReference type="GO" id="GO:0005525">
    <property type="term" value="F:GTP binding"/>
    <property type="evidence" value="ECO:0007669"/>
    <property type="project" value="InterPro"/>
</dbReference>
<gene>
    <name evidence="2" type="ORF">EDS130_LOCUS28527</name>
    <name evidence="3" type="ORF">XAT740_LOCUS33706</name>
</gene>
<evidence type="ECO:0000313" key="4">
    <source>
        <dbReference type="Proteomes" id="UP000663828"/>
    </source>
</evidence>
<dbReference type="Pfam" id="PF01926">
    <property type="entry name" value="MMR_HSR1"/>
    <property type="match status" value="1"/>
</dbReference>
<dbReference type="SUPFAM" id="SSF52540">
    <property type="entry name" value="P-loop containing nucleoside triphosphate hydrolases"/>
    <property type="match status" value="1"/>
</dbReference>
<comment type="caution">
    <text evidence="3">The sequence shown here is derived from an EMBL/GenBank/DDBJ whole genome shotgun (WGS) entry which is preliminary data.</text>
</comment>
<name>A0A815KMA4_ADIRI</name>
<organism evidence="3 4">
    <name type="scientific">Adineta ricciae</name>
    <name type="common">Rotifer</name>
    <dbReference type="NCBI Taxonomy" id="249248"/>
    <lineage>
        <taxon>Eukaryota</taxon>
        <taxon>Metazoa</taxon>
        <taxon>Spiralia</taxon>
        <taxon>Gnathifera</taxon>
        <taxon>Rotifera</taxon>
        <taxon>Eurotatoria</taxon>
        <taxon>Bdelloidea</taxon>
        <taxon>Adinetida</taxon>
        <taxon>Adinetidae</taxon>
        <taxon>Adineta</taxon>
    </lineage>
</organism>
<dbReference type="InterPro" id="IPR006073">
    <property type="entry name" value="GTP-bd"/>
</dbReference>
<dbReference type="Proteomes" id="UP000663828">
    <property type="component" value="Unassembled WGS sequence"/>
</dbReference>
<dbReference type="AlphaFoldDB" id="A0A815KMA4"/>
<proteinExistence type="predicted"/>
<reference evidence="3" key="1">
    <citation type="submission" date="2021-02" db="EMBL/GenBank/DDBJ databases">
        <authorList>
            <person name="Nowell W R."/>
        </authorList>
    </citation>
    <scope>NUCLEOTIDE SEQUENCE</scope>
</reference>
<keyword evidence="4" id="KW-1185">Reference proteome</keyword>
<dbReference type="EMBL" id="CAJNOJ010000186">
    <property type="protein sequence ID" value="CAF1261271.1"/>
    <property type="molecule type" value="Genomic_DNA"/>
</dbReference>